<dbReference type="PROSITE" id="PS51352">
    <property type="entry name" value="THIOREDOXIN_2"/>
    <property type="match status" value="1"/>
</dbReference>
<reference evidence="12" key="1">
    <citation type="submission" date="2017-09" db="EMBL/GenBank/DDBJ databases">
        <title>Depth-based differentiation of microbial function through sediment-hosted aquifers and enrichment of novel symbionts in the deep terrestrial subsurface.</title>
        <authorList>
            <person name="Probst A.J."/>
            <person name="Ladd B."/>
            <person name="Jarett J.K."/>
            <person name="Geller-Mcgrath D.E."/>
            <person name="Sieber C.M.K."/>
            <person name="Emerson J.B."/>
            <person name="Anantharaman K."/>
            <person name="Thomas B.C."/>
            <person name="Malmstrom R."/>
            <person name="Stieglmeier M."/>
            <person name="Klingl A."/>
            <person name="Woyke T."/>
            <person name="Ryan C.M."/>
            <person name="Banfield J.F."/>
        </authorList>
    </citation>
    <scope>NUCLEOTIDE SEQUENCE [LARGE SCALE GENOMIC DNA]</scope>
</reference>
<dbReference type="PIRSF" id="PIRSF000077">
    <property type="entry name" value="Thioredoxin"/>
    <property type="match status" value="1"/>
</dbReference>
<sequence>MPTLNVTDSDFDAQVLKSSLPVLVDFWAPWCSPCKIAGPILEEISEEYKDKLVIAKVNVDENNQMPTKYSVMSIPTVILFKGGQEVGRQTGFSGKEAYLELISKGGDI</sequence>
<evidence type="ECO:0000256" key="3">
    <source>
        <dbReference type="ARBA" id="ARBA00022982"/>
    </source>
</evidence>
<evidence type="ECO:0000313" key="12">
    <source>
        <dbReference type="Proteomes" id="UP000229631"/>
    </source>
</evidence>
<evidence type="ECO:0000256" key="7">
    <source>
        <dbReference type="PIRNR" id="PIRNR000077"/>
    </source>
</evidence>
<dbReference type="NCBIfam" id="TIGR01068">
    <property type="entry name" value="thioredoxin"/>
    <property type="match status" value="1"/>
</dbReference>
<dbReference type="CDD" id="cd02947">
    <property type="entry name" value="TRX_family"/>
    <property type="match status" value="1"/>
</dbReference>
<evidence type="ECO:0000256" key="8">
    <source>
        <dbReference type="PIRSR" id="PIRSR000077-1"/>
    </source>
</evidence>
<feature type="site" description="Deprotonates C-terminal active site Cys" evidence="8">
    <location>
        <position position="25"/>
    </location>
</feature>
<dbReference type="Gene3D" id="3.40.30.10">
    <property type="entry name" value="Glutaredoxin"/>
    <property type="match status" value="1"/>
</dbReference>
<feature type="site" description="Contributes to redox potential value" evidence="8">
    <location>
        <position position="33"/>
    </location>
</feature>
<dbReference type="GO" id="GO:0015035">
    <property type="term" value="F:protein-disulfide reductase activity"/>
    <property type="evidence" value="ECO:0007669"/>
    <property type="project" value="UniProtKB-UniRule"/>
</dbReference>
<organism evidence="11 12">
    <name type="scientific">Candidatus Shapirobacteria bacterium CG03_land_8_20_14_0_80_39_12</name>
    <dbReference type="NCBI Taxonomy" id="1974879"/>
    <lineage>
        <taxon>Bacteria</taxon>
        <taxon>Candidatus Shapironibacteriota</taxon>
    </lineage>
</organism>
<dbReference type="SUPFAM" id="SSF52833">
    <property type="entry name" value="Thioredoxin-like"/>
    <property type="match status" value="1"/>
</dbReference>
<dbReference type="PANTHER" id="PTHR45663:SF11">
    <property type="entry name" value="GEO12009P1"/>
    <property type="match status" value="1"/>
</dbReference>
<evidence type="ECO:0000259" key="10">
    <source>
        <dbReference type="PROSITE" id="PS51352"/>
    </source>
</evidence>
<evidence type="ECO:0000313" key="11">
    <source>
        <dbReference type="EMBL" id="PIV02089.1"/>
    </source>
</evidence>
<keyword evidence="3" id="KW-0249">Electron transport</keyword>
<name>A0A2M7BG78_9BACT</name>
<dbReference type="EMBL" id="PEVC01000002">
    <property type="protein sequence ID" value="PIV02089.1"/>
    <property type="molecule type" value="Genomic_DNA"/>
</dbReference>
<dbReference type="InterPro" id="IPR036249">
    <property type="entry name" value="Thioredoxin-like_sf"/>
</dbReference>
<evidence type="ECO:0000256" key="4">
    <source>
        <dbReference type="ARBA" id="ARBA00023157"/>
    </source>
</evidence>
<accession>A0A2M7BG78</accession>
<feature type="domain" description="Thioredoxin" evidence="10">
    <location>
        <begin position="1"/>
        <end position="107"/>
    </location>
</feature>
<comment type="similarity">
    <text evidence="1 7">Belongs to the thioredoxin family.</text>
</comment>
<dbReference type="Pfam" id="PF00085">
    <property type="entry name" value="Thioredoxin"/>
    <property type="match status" value="1"/>
</dbReference>
<dbReference type="PRINTS" id="PR00421">
    <property type="entry name" value="THIOREDOXIN"/>
</dbReference>
<evidence type="ECO:0000256" key="1">
    <source>
        <dbReference type="ARBA" id="ARBA00008987"/>
    </source>
</evidence>
<dbReference type="FunFam" id="3.40.30.10:FF:000001">
    <property type="entry name" value="Thioredoxin"/>
    <property type="match status" value="1"/>
</dbReference>
<evidence type="ECO:0000256" key="5">
    <source>
        <dbReference type="ARBA" id="ARBA00023284"/>
    </source>
</evidence>
<gene>
    <name evidence="11" type="primary">trxA</name>
    <name evidence="11" type="ORF">COS54_00065</name>
</gene>
<proteinExistence type="inferred from homology"/>
<dbReference type="GO" id="GO:0005829">
    <property type="term" value="C:cytosol"/>
    <property type="evidence" value="ECO:0007669"/>
    <property type="project" value="TreeGrafter"/>
</dbReference>
<dbReference type="AlphaFoldDB" id="A0A2M7BG78"/>
<evidence type="ECO:0000256" key="9">
    <source>
        <dbReference type="PIRSR" id="PIRSR000077-4"/>
    </source>
</evidence>
<keyword evidence="2" id="KW-0813">Transport</keyword>
<keyword evidence="5 9" id="KW-0676">Redox-active center</keyword>
<dbReference type="PANTHER" id="PTHR45663">
    <property type="entry name" value="GEO12009P1"/>
    <property type="match status" value="1"/>
</dbReference>
<dbReference type="InterPro" id="IPR005746">
    <property type="entry name" value="Thioredoxin"/>
</dbReference>
<keyword evidence="4 9" id="KW-1015">Disulfide bond</keyword>
<evidence type="ECO:0000256" key="6">
    <source>
        <dbReference type="NCBIfam" id="TIGR01068"/>
    </source>
</evidence>
<comment type="caution">
    <text evidence="11">The sequence shown here is derived from an EMBL/GenBank/DDBJ whole genome shotgun (WGS) entry which is preliminary data.</text>
</comment>
<feature type="active site" description="Nucleophile" evidence="8">
    <location>
        <position position="34"/>
    </location>
</feature>
<feature type="disulfide bond" description="Redox-active" evidence="9">
    <location>
        <begin position="31"/>
        <end position="34"/>
    </location>
</feature>
<dbReference type="Proteomes" id="UP000229631">
    <property type="component" value="Unassembled WGS sequence"/>
</dbReference>
<dbReference type="GO" id="GO:0045454">
    <property type="term" value="P:cell redox homeostasis"/>
    <property type="evidence" value="ECO:0007669"/>
    <property type="project" value="TreeGrafter"/>
</dbReference>
<protein>
    <recommendedName>
        <fullName evidence="6 7">Thioredoxin</fullName>
    </recommendedName>
</protein>
<feature type="site" description="Contributes to redox potential value" evidence="8">
    <location>
        <position position="32"/>
    </location>
</feature>
<dbReference type="InterPro" id="IPR013766">
    <property type="entry name" value="Thioredoxin_domain"/>
</dbReference>
<feature type="active site" description="Nucleophile" evidence="8">
    <location>
        <position position="31"/>
    </location>
</feature>
<evidence type="ECO:0000256" key="2">
    <source>
        <dbReference type="ARBA" id="ARBA00022448"/>
    </source>
</evidence>